<dbReference type="InterPro" id="IPR000719">
    <property type="entry name" value="Prot_kinase_dom"/>
</dbReference>
<gene>
    <name evidence="3" type="ORF">CDV36_006533</name>
</gene>
<name>A0A3M2S9E5_9HYPO</name>
<dbReference type="STRING" id="2010991.A0A3M2S9E5"/>
<feature type="region of interest" description="Disordered" evidence="1">
    <location>
        <begin position="521"/>
        <end position="586"/>
    </location>
</feature>
<reference evidence="3 4" key="1">
    <citation type="submission" date="2017-06" db="EMBL/GenBank/DDBJ databases">
        <title>Comparative genomic analysis of Ambrosia Fusariam Clade fungi.</title>
        <authorList>
            <person name="Stajich J.E."/>
            <person name="Carrillo J."/>
            <person name="Kijimoto T."/>
            <person name="Eskalen A."/>
            <person name="O'Donnell K."/>
            <person name="Kasson M."/>
        </authorList>
    </citation>
    <scope>NUCLEOTIDE SEQUENCE [LARGE SCALE GENOMIC DNA]</scope>
    <source>
        <strain evidence="3">UCR3666</strain>
    </source>
</reference>
<dbReference type="PANTHER" id="PTHR24359">
    <property type="entry name" value="SERINE/THREONINE-PROTEIN KINASE SBK1"/>
    <property type="match status" value="1"/>
</dbReference>
<feature type="compositionally biased region" description="Low complexity" evidence="1">
    <location>
        <begin position="164"/>
        <end position="178"/>
    </location>
</feature>
<feature type="region of interest" description="Disordered" evidence="1">
    <location>
        <begin position="1"/>
        <end position="185"/>
    </location>
</feature>
<dbReference type="Pfam" id="PF00069">
    <property type="entry name" value="Pkinase"/>
    <property type="match status" value="1"/>
</dbReference>
<feature type="compositionally biased region" description="Basic and acidic residues" evidence="1">
    <location>
        <begin position="77"/>
        <end position="100"/>
    </location>
</feature>
<sequence>MKPTRSASRPQASKRGLRQPKTEHVTSPSHALTPPSTQRSHSPYQTLEQAPQFLGLPSPQTWPKDYRTPPSETRKRRIEESNDFLKADTECVDEDSHSCKEGISLSVRSASKANDFSQPGEPPRLPSTPTLSVISDAGYQQQKDLKAKQEQESPSKYAGDIIVTPSTPTSPSPGGTSPHQQSSRTQFELQAQLMNSWEKIKNPMRAGYQGNFLPKAKLDKLINEDSVFCELAARSPSESPSELRNVAKAVCVEENVDTGGGKFKTRSCRQIFAVLVLIDQSTSIRLFLKEGVSDLDLPLIEHCDDVNPNHNMLFRGNWDGDTQREPLHCTKYWSPRIRRLFCEDQWMVLAPFFSLGAYNHVNHYPLKDQHLLPFVRGEQVLSLEPMRSQSGEIVGGYSQVFRVWIHSDHHGFHHCGPDAQRGFAIKQLQKMEEDVFRKEVNMLKKFSGDGSHPHVVSVLATYEQSGRYHLIFHWADGDLLRYWKNICPTPTFDYDTVLWVAKQLSGLTDGLYRFHRHYTDDDHDASHQREDGSHREEEPPQKRTRLNDTPPPPTQGAGSSESSSGPKKEQFGRHGDLKPQNILLFPSPEDNRGVLKISDLGQAELRSARSKTRWDTKDAYTLTYRPPETDVERCVIRQSGDIWSLGCLFLEFVTWMLGGMELVVDFENQRLSWDQRLQMKSDTFYERENVDTLQHVGARLKDSVITHIQQLRLHRNCTEYFRDVLDLISERMLIIDDSTPSRREECGKIRSRLKKAYEKCKNQKLYAVGLQGEMDIG</sequence>
<dbReference type="Gene3D" id="1.10.510.10">
    <property type="entry name" value="Transferase(Phosphotransferase) domain 1"/>
    <property type="match status" value="2"/>
</dbReference>
<feature type="compositionally biased region" description="Polar residues" evidence="1">
    <location>
        <begin position="1"/>
        <end position="11"/>
    </location>
</feature>
<feature type="compositionally biased region" description="Basic and acidic residues" evidence="1">
    <location>
        <begin position="566"/>
        <end position="577"/>
    </location>
</feature>
<evidence type="ECO:0000256" key="1">
    <source>
        <dbReference type="SAM" id="MobiDB-lite"/>
    </source>
</evidence>
<feature type="compositionally biased region" description="Polar residues" evidence="1">
    <location>
        <begin position="106"/>
        <end position="117"/>
    </location>
</feature>
<keyword evidence="4" id="KW-1185">Reference proteome</keyword>
<organism evidence="3 4">
    <name type="scientific">Fusarium kuroshium</name>
    <dbReference type="NCBI Taxonomy" id="2010991"/>
    <lineage>
        <taxon>Eukaryota</taxon>
        <taxon>Fungi</taxon>
        <taxon>Dikarya</taxon>
        <taxon>Ascomycota</taxon>
        <taxon>Pezizomycotina</taxon>
        <taxon>Sordariomycetes</taxon>
        <taxon>Hypocreomycetidae</taxon>
        <taxon>Hypocreales</taxon>
        <taxon>Nectriaceae</taxon>
        <taxon>Fusarium</taxon>
        <taxon>Fusarium solani species complex</taxon>
    </lineage>
</organism>
<feature type="compositionally biased region" description="Polar residues" evidence="1">
    <location>
        <begin position="25"/>
        <end position="49"/>
    </location>
</feature>
<feature type="compositionally biased region" description="Low complexity" evidence="1">
    <location>
        <begin position="556"/>
        <end position="565"/>
    </location>
</feature>
<dbReference type="CDD" id="cd00180">
    <property type="entry name" value="PKc"/>
    <property type="match status" value="1"/>
</dbReference>
<dbReference type="GO" id="GO:0005524">
    <property type="term" value="F:ATP binding"/>
    <property type="evidence" value="ECO:0007669"/>
    <property type="project" value="InterPro"/>
</dbReference>
<dbReference type="AlphaFoldDB" id="A0A3M2S9E5"/>
<comment type="caution">
    <text evidence="3">The sequence shown here is derived from an EMBL/GenBank/DDBJ whole genome shotgun (WGS) entry which is preliminary data.</text>
</comment>
<dbReference type="InterPro" id="IPR011009">
    <property type="entry name" value="Kinase-like_dom_sf"/>
</dbReference>
<feature type="compositionally biased region" description="Basic and acidic residues" evidence="1">
    <location>
        <begin position="521"/>
        <end position="541"/>
    </location>
</feature>
<dbReference type="EMBL" id="NKUJ01000100">
    <property type="protein sequence ID" value="RMJ13785.1"/>
    <property type="molecule type" value="Genomic_DNA"/>
</dbReference>
<dbReference type="Proteomes" id="UP000277212">
    <property type="component" value="Unassembled WGS sequence"/>
</dbReference>
<dbReference type="GO" id="GO:0004674">
    <property type="term" value="F:protein serine/threonine kinase activity"/>
    <property type="evidence" value="ECO:0007669"/>
    <property type="project" value="TreeGrafter"/>
</dbReference>
<dbReference type="SUPFAM" id="SSF56112">
    <property type="entry name" value="Protein kinase-like (PK-like)"/>
    <property type="match status" value="1"/>
</dbReference>
<dbReference type="SMART" id="SM00220">
    <property type="entry name" value="S_TKc"/>
    <property type="match status" value="1"/>
</dbReference>
<dbReference type="PANTHER" id="PTHR24359:SF37">
    <property type="entry name" value="PROTEIN KINASE DOMAIN-CONTAINING PROTEIN"/>
    <property type="match status" value="1"/>
</dbReference>
<feature type="domain" description="Protein kinase" evidence="2">
    <location>
        <begin position="386"/>
        <end position="758"/>
    </location>
</feature>
<evidence type="ECO:0000313" key="3">
    <source>
        <dbReference type="EMBL" id="RMJ13785.1"/>
    </source>
</evidence>
<dbReference type="PROSITE" id="PS50011">
    <property type="entry name" value="PROTEIN_KINASE_DOM"/>
    <property type="match status" value="1"/>
</dbReference>
<accession>A0A3M2S9E5</accession>
<evidence type="ECO:0000259" key="2">
    <source>
        <dbReference type="PROSITE" id="PS50011"/>
    </source>
</evidence>
<protein>
    <recommendedName>
        <fullName evidence="2">Protein kinase domain-containing protein</fullName>
    </recommendedName>
</protein>
<proteinExistence type="predicted"/>
<evidence type="ECO:0000313" key="4">
    <source>
        <dbReference type="Proteomes" id="UP000277212"/>
    </source>
</evidence>
<feature type="compositionally biased region" description="Basic and acidic residues" evidence="1">
    <location>
        <begin position="143"/>
        <end position="153"/>
    </location>
</feature>
<feature type="compositionally biased region" description="Polar residues" evidence="1">
    <location>
        <begin position="127"/>
        <end position="142"/>
    </location>
</feature>
<dbReference type="OrthoDB" id="4062651at2759"/>